<dbReference type="GO" id="GO:0005886">
    <property type="term" value="C:plasma membrane"/>
    <property type="evidence" value="ECO:0007669"/>
    <property type="project" value="UniProtKB-SubCell"/>
</dbReference>
<feature type="transmembrane region" description="Helical" evidence="6">
    <location>
        <begin position="193"/>
        <end position="211"/>
    </location>
</feature>
<sequence>MSTLGWEFGAVTLAHALAVASPGPDFALVLRQSMRHGRTTALASASGIGAGILVHATYSVLGIGLMVQKTPTLFATLKYVSAAYFLWLGWGAWRASFQPGGGDGAASVAPPHPRKAWWRGFFTNVLNLKASLFFVALFSVVVDPATPRWVQGAYGVWMALTTTAWFSLVAIVFTRPAVNRGYHRLQPVIDRAMGTIFILFAMNLWLSELIVSG</sequence>
<dbReference type="EMBL" id="CP119075">
    <property type="protein sequence ID" value="WED66166.1"/>
    <property type="molecule type" value="Genomic_DNA"/>
</dbReference>
<evidence type="ECO:0000256" key="3">
    <source>
        <dbReference type="ARBA" id="ARBA00022692"/>
    </source>
</evidence>
<keyword evidence="2" id="KW-1003">Cell membrane</keyword>
<name>A0AAF0I6L9_9BACT</name>
<evidence type="ECO:0000313" key="8">
    <source>
        <dbReference type="Proteomes" id="UP001218638"/>
    </source>
</evidence>
<dbReference type="PANTHER" id="PTHR30086:SF20">
    <property type="entry name" value="ARGININE EXPORTER PROTEIN ARGO-RELATED"/>
    <property type="match status" value="1"/>
</dbReference>
<dbReference type="Proteomes" id="UP001218638">
    <property type="component" value="Chromosome"/>
</dbReference>
<comment type="subcellular location">
    <subcellularLocation>
        <location evidence="1">Cell membrane</location>
        <topology evidence="1">Multi-pass membrane protein</topology>
    </subcellularLocation>
</comment>
<evidence type="ECO:0000256" key="5">
    <source>
        <dbReference type="ARBA" id="ARBA00023136"/>
    </source>
</evidence>
<feature type="transmembrane region" description="Helical" evidence="6">
    <location>
        <begin position="43"/>
        <end position="67"/>
    </location>
</feature>
<evidence type="ECO:0000256" key="6">
    <source>
        <dbReference type="SAM" id="Phobius"/>
    </source>
</evidence>
<organism evidence="7 8">
    <name type="scientific">Synoicihabitans lomoniglobus</name>
    <dbReference type="NCBI Taxonomy" id="2909285"/>
    <lineage>
        <taxon>Bacteria</taxon>
        <taxon>Pseudomonadati</taxon>
        <taxon>Verrucomicrobiota</taxon>
        <taxon>Opitutia</taxon>
        <taxon>Opitutales</taxon>
        <taxon>Opitutaceae</taxon>
        <taxon>Synoicihabitans</taxon>
    </lineage>
</organism>
<dbReference type="KEGG" id="slom:PXH66_04815"/>
<evidence type="ECO:0000256" key="1">
    <source>
        <dbReference type="ARBA" id="ARBA00004651"/>
    </source>
</evidence>
<dbReference type="Pfam" id="PF01810">
    <property type="entry name" value="LysE"/>
    <property type="match status" value="1"/>
</dbReference>
<feature type="transmembrane region" description="Helical" evidence="6">
    <location>
        <begin position="154"/>
        <end position="173"/>
    </location>
</feature>
<keyword evidence="3 6" id="KW-0812">Transmembrane</keyword>
<accession>A0AAF0I6L9</accession>
<dbReference type="PANTHER" id="PTHR30086">
    <property type="entry name" value="ARGININE EXPORTER PROTEIN ARGO"/>
    <property type="match status" value="1"/>
</dbReference>
<dbReference type="AlphaFoldDB" id="A0AAF0I6L9"/>
<dbReference type="InterPro" id="IPR001123">
    <property type="entry name" value="LeuE-type"/>
</dbReference>
<proteinExistence type="predicted"/>
<dbReference type="RefSeq" id="WP_330928421.1">
    <property type="nucleotide sequence ID" value="NZ_CP119075.1"/>
</dbReference>
<keyword evidence="5 6" id="KW-0472">Membrane</keyword>
<reference evidence="7" key="1">
    <citation type="submission" date="2023-03" db="EMBL/GenBank/DDBJ databases">
        <title>Lomoglobus Profundus gen. nov., sp. nov., a novel member of the phylum Verrucomicrobia, isolated from deep-marine sediment of South China Sea.</title>
        <authorList>
            <person name="Ahmad T."/>
            <person name="Ishaq S.E."/>
            <person name="Wang F."/>
        </authorList>
    </citation>
    <scope>NUCLEOTIDE SEQUENCE</scope>
    <source>
        <strain evidence="7">LMO-M01</strain>
    </source>
</reference>
<evidence type="ECO:0000313" key="7">
    <source>
        <dbReference type="EMBL" id="WED66166.1"/>
    </source>
</evidence>
<dbReference type="PIRSF" id="PIRSF006324">
    <property type="entry name" value="LeuE"/>
    <property type="match status" value="1"/>
</dbReference>
<keyword evidence="4 6" id="KW-1133">Transmembrane helix</keyword>
<evidence type="ECO:0000256" key="4">
    <source>
        <dbReference type="ARBA" id="ARBA00022989"/>
    </source>
</evidence>
<feature type="transmembrane region" description="Helical" evidence="6">
    <location>
        <begin position="117"/>
        <end position="142"/>
    </location>
</feature>
<feature type="transmembrane region" description="Helical" evidence="6">
    <location>
        <begin position="79"/>
        <end position="97"/>
    </location>
</feature>
<dbReference type="GO" id="GO:0015171">
    <property type="term" value="F:amino acid transmembrane transporter activity"/>
    <property type="evidence" value="ECO:0007669"/>
    <property type="project" value="TreeGrafter"/>
</dbReference>
<gene>
    <name evidence="7" type="ORF">PXH66_04815</name>
</gene>
<evidence type="ECO:0000256" key="2">
    <source>
        <dbReference type="ARBA" id="ARBA00022475"/>
    </source>
</evidence>
<keyword evidence="8" id="KW-1185">Reference proteome</keyword>
<protein>
    <submittedName>
        <fullName evidence="7">LysE family transporter</fullName>
    </submittedName>
</protein>